<dbReference type="AlphaFoldDB" id="A0A841NGN2"/>
<comment type="caution">
    <text evidence="2">The sequence shown here is derived from an EMBL/GenBank/DDBJ whole genome shotgun (WGS) entry which is preliminary data.</text>
</comment>
<dbReference type="Proteomes" id="UP000589738">
    <property type="component" value="Unassembled WGS sequence"/>
</dbReference>
<feature type="non-terminal residue" evidence="2">
    <location>
        <position position="900"/>
    </location>
</feature>
<protein>
    <recommendedName>
        <fullName evidence="4">YD repeat-containing protein</fullName>
    </recommendedName>
</protein>
<dbReference type="EMBL" id="JACHLC010000005">
    <property type="protein sequence ID" value="MBB6372390.1"/>
    <property type="molecule type" value="Genomic_DNA"/>
</dbReference>
<evidence type="ECO:0000313" key="3">
    <source>
        <dbReference type="Proteomes" id="UP000589738"/>
    </source>
</evidence>
<sequence>MRKIYNTKISLSAFFLVAGIFMHGQETSNLMNNGGGNTELPNINPPSPESFFRTQFGNLEAGEFRGTPNIDIPLHAVSIGSLTHPVSLRYAKAGVKVNDVPNSVGMNWILEAGGVITRTIYDIKDEYASQRLLLNQNDVNYLSSPAGAETLGTYAHDIDGMIDNETDIFNFSMPGYSGSFYLDANFNPVIISQNHNLKIETIGNFKDTYQFIITTFDGTKYFFGGSGYTESTFVRQNTLMGGVTGFYLSKIEDNRNNKIEFEYFQQNSRHVNFGKSETMSAGAYINQTGASLSASPPSSAISSINVTYSKYISKIKTSDEQISFTYLTDANEVFQKLGDITISKNGANIRKYVFAYINNNTTVKNEKRFFLESVKEYAVKGTQETLTGNNYTLTYDAPLEMPVRLANAIDYLGYYNGKSNSSSLLPNLNLFYGLQENNVFSQQQNQNYLYYADRRPNFEFARKGTLTSVTYPTKGKTVFEYEPVFAKTSKYEETLYSIGNIGIMDFSPITPINSVTGNLNSSAVYAGSLSIQLNLHSEETAVQPNKAMAQFDILDASNNQVLYTRDVFLPKTEQNLSFSTNFNIEPNKNYIFNFKIKNNYCNQCSGTAMIKYQSGLEKVDDGGVRLKKQYDVADNTSTNIKRYYYDTYSDIHNNEKLNPPFQPYFFTKHFNQMGDFGGTPRLDVATKFELILHSEPQPLPSYIEDPVYPNVTISHGGDNFEKGGEEKTFDSENGFEYRGTSTFWEPTYNGAYLSDPSLMTGLTSTAAQSMSRNFTVSNINGHLISHKTLVNKNNTVYLKSDKSNIYSTPLEKVIYNLIGVQLYNYFYVPPGVNENTSLDNMYIGQHAIPTFASFLDSTVSKEYMEDVPVNVTDDSGYKKMVTTTHYNYDNVEKQLSKTTA</sequence>
<evidence type="ECO:0008006" key="4">
    <source>
        <dbReference type="Google" id="ProtNLM"/>
    </source>
</evidence>
<feature type="chain" id="PRO_5032620600" description="YD repeat-containing protein" evidence="1">
    <location>
        <begin position="25"/>
        <end position="900"/>
    </location>
</feature>
<gene>
    <name evidence="2" type="ORF">HNP36_003482</name>
</gene>
<evidence type="ECO:0000313" key="2">
    <source>
        <dbReference type="EMBL" id="MBB6372390.1"/>
    </source>
</evidence>
<keyword evidence="3" id="KW-1185">Reference proteome</keyword>
<proteinExistence type="predicted"/>
<accession>A0A841NGN2</accession>
<keyword evidence="1" id="KW-0732">Signal</keyword>
<feature type="signal peptide" evidence="1">
    <location>
        <begin position="1"/>
        <end position="24"/>
    </location>
</feature>
<evidence type="ECO:0000256" key="1">
    <source>
        <dbReference type="SAM" id="SignalP"/>
    </source>
</evidence>
<reference evidence="2 3" key="1">
    <citation type="submission" date="2020-08" db="EMBL/GenBank/DDBJ databases">
        <title>Functional genomics of gut bacteria from endangered species of beetles.</title>
        <authorList>
            <person name="Carlos-Shanley C."/>
        </authorList>
    </citation>
    <scope>NUCLEOTIDE SEQUENCE [LARGE SCALE GENOMIC DNA]</scope>
    <source>
        <strain evidence="2 3">S00136</strain>
    </source>
</reference>
<name>A0A841NGN2_9FLAO</name>
<organism evidence="2 3">
    <name type="scientific">Chryseobacterium shigense</name>
    <dbReference type="NCBI Taxonomy" id="297244"/>
    <lineage>
        <taxon>Bacteria</taxon>
        <taxon>Pseudomonadati</taxon>
        <taxon>Bacteroidota</taxon>
        <taxon>Flavobacteriia</taxon>
        <taxon>Flavobacteriales</taxon>
        <taxon>Weeksellaceae</taxon>
        <taxon>Chryseobacterium group</taxon>
        <taxon>Chryseobacterium</taxon>
    </lineage>
</organism>
<dbReference type="RefSeq" id="WP_184166436.1">
    <property type="nucleotide sequence ID" value="NZ_JACHLC010000005.1"/>
</dbReference>